<dbReference type="Proteomes" id="UP001139955">
    <property type="component" value="Unassembled WGS sequence"/>
</dbReference>
<name>A0A9X2XF26_9PSED</name>
<organism evidence="2 3">
    <name type="scientific">Pseudomonas koreensis</name>
    <dbReference type="NCBI Taxonomy" id="198620"/>
    <lineage>
        <taxon>Bacteria</taxon>
        <taxon>Pseudomonadati</taxon>
        <taxon>Pseudomonadota</taxon>
        <taxon>Gammaproteobacteria</taxon>
        <taxon>Pseudomonadales</taxon>
        <taxon>Pseudomonadaceae</taxon>
        <taxon>Pseudomonas</taxon>
    </lineage>
</organism>
<sequence length="110" mass="12604">MTRRQTTRIILALLLFWGVLLSLVTLVLALFVLDGTHNTGGWSSWSRSNQAALLVWRVPLYGATVYGWYRMRLRLSQRGIPHDQNRRLIYAEAAAIVLIGLIELLTFHQN</sequence>
<accession>A0A9X2XF26</accession>
<dbReference type="RefSeq" id="WP_301621278.1">
    <property type="nucleotide sequence ID" value="NZ_JAOSKY010000002.1"/>
</dbReference>
<evidence type="ECO:0000313" key="3">
    <source>
        <dbReference type="Proteomes" id="UP001139955"/>
    </source>
</evidence>
<feature type="transmembrane region" description="Helical" evidence="1">
    <location>
        <begin position="9"/>
        <end position="31"/>
    </location>
</feature>
<evidence type="ECO:0000313" key="2">
    <source>
        <dbReference type="EMBL" id="MCU7247302.1"/>
    </source>
</evidence>
<reference evidence="2" key="1">
    <citation type="submission" date="2022-09" db="EMBL/GenBank/DDBJ databases">
        <authorList>
            <person name="Cesa-Luna C."/>
            <person name="Girard L."/>
            <person name="Lood C."/>
            <person name="Hofte M."/>
            <person name="De Mot R."/>
        </authorList>
    </citation>
    <scope>NUCLEOTIDE SEQUENCE</scope>
    <source>
        <strain evidence="2">B1M3-32</strain>
    </source>
</reference>
<reference evidence="2" key="2">
    <citation type="journal article" date="2023" name="mSystems">
        <title>Charting the Lipopeptidome of Nonpathogenic Pseudomonas.</title>
        <authorList>
            <person name="Cesa-Luna C."/>
            <person name="Geudens N."/>
            <person name="Girard L."/>
            <person name="De Roo V."/>
            <person name="Maklad H.R."/>
            <person name="Martins J.C."/>
            <person name="Hofte M."/>
            <person name="De Mot R."/>
        </authorList>
    </citation>
    <scope>NUCLEOTIDE SEQUENCE</scope>
    <source>
        <strain evidence="2">B1M3-32</strain>
    </source>
</reference>
<evidence type="ECO:0000256" key="1">
    <source>
        <dbReference type="SAM" id="Phobius"/>
    </source>
</evidence>
<comment type="caution">
    <text evidence="2">The sequence shown here is derived from an EMBL/GenBank/DDBJ whole genome shotgun (WGS) entry which is preliminary data.</text>
</comment>
<dbReference type="EMBL" id="JAOSKY010000002">
    <property type="protein sequence ID" value="MCU7247302.1"/>
    <property type="molecule type" value="Genomic_DNA"/>
</dbReference>
<feature type="transmembrane region" description="Helical" evidence="1">
    <location>
        <begin position="89"/>
        <end position="107"/>
    </location>
</feature>
<keyword evidence="1" id="KW-0472">Membrane</keyword>
<keyword evidence="1" id="KW-0812">Transmembrane</keyword>
<proteinExistence type="predicted"/>
<protein>
    <submittedName>
        <fullName evidence="2">Uncharacterized protein</fullName>
    </submittedName>
</protein>
<gene>
    <name evidence="2" type="ORF">OC940_05760</name>
</gene>
<keyword evidence="1" id="KW-1133">Transmembrane helix</keyword>
<keyword evidence="3" id="KW-1185">Reference proteome</keyword>
<feature type="transmembrane region" description="Helical" evidence="1">
    <location>
        <begin position="51"/>
        <end position="69"/>
    </location>
</feature>
<dbReference type="AlphaFoldDB" id="A0A9X2XF26"/>